<feature type="chain" id="PRO_5039479000" evidence="1">
    <location>
        <begin position="24"/>
        <end position="294"/>
    </location>
</feature>
<dbReference type="AlphaFoldDB" id="A0A9D2KUA1"/>
<name>A0A9D2KUA1_9BACE</name>
<evidence type="ECO:0000256" key="1">
    <source>
        <dbReference type="SAM" id="SignalP"/>
    </source>
</evidence>
<dbReference type="Pfam" id="PF00754">
    <property type="entry name" value="F5_F8_type_C"/>
    <property type="match status" value="1"/>
</dbReference>
<proteinExistence type="predicted"/>
<evidence type="ECO:0000313" key="3">
    <source>
        <dbReference type="EMBL" id="HJA85157.1"/>
    </source>
</evidence>
<dbReference type="PROSITE" id="PS51257">
    <property type="entry name" value="PROKAR_LIPOPROTEIN"/>
    <property type="match status" value="1"/>
</dbReference>
<accession>A0A9D2KUA1</accession>
<dbReference type="SUPFAM" id="SSF49785">
    <property type="entry name" value="Galactose-binding domain-like"/>
    <property type="match status" value="1"/>
</dbReference>
<sequence>MTMKYISCWLLTIASVIFLGACSEESTPPTSLDESSITTQSGPGSVTIYWDIPDEANYYYVRVNYSTPDDGDCMKTASIYSDSLLIDNLLARYGSIDFAVCTVSRDGTEGNTYHISAQADPAESTIEIISETELTLSADGLYTDNQESTEGPIANLIDGDESTYFHMNWSNPSAFPHYIVVDVQKEISSFRFAYTTRNNSNNDNPKTMNIYGSSSFDETYDPEANGATLIAELDDSVLPSGVTSYTSDNFITEGSYRYIWFEVTSSYSGSNWIALAELSITELETEIYDPEAEE</sequence>
<protein>
    <submittedName>
        <fullName evidence="3">Discoidin domain-containing protein</fullName>
    </submittedName>
</protein>
<feature type="domain" description="F5/8 type C" evidence="2">
    <location>
        <begin position="147"/>
        <end position="278"/>
    </location>
</feature>
<dbReference type="InterPro" id="IPR000421">
    <property type="entry name" value="FA58C"/>
</dbReference>
<dbReference type="InterPro" id="IPR008979">
    <property type="entry name" value="Galactose-bd-like_sf"/>
</dbReference>
<gene>
    <name evidence="3" type="ORF">H9950_02985</name>
</gene>
<dbReference type="EMBL" id="DWZI01000016">
    <property type="protein sequence ID" value="HJA85157.1"/>
    <property type="molecule type" value="Genomic_DNA"/>
</dbReference>
<keyword evidence="1" id="KW-0732">Signal</keyword>
<dbReference type="Gene3D" id="2.60.120.260">
    <property type="entry name" value="Galactose-binding domain-like"/>
    <property type="match status" value="1"/>
</dbReference>
<evidence type="ECO:0000259" key="2">
    <source>
        <dbReference type="Pfam" id="PF00754"/>
    </source>
</evidence>
<dbReference type="Proteomes" id="UP000823862">
    <property type="component" value="Unassembled WGS sequence"/>
</dbReference>
<evidence type="ECO:0000313" key="4">
    <source>
        <dbReference type="Proteomes" id="UP000823862"/>
    </source>
</evidence>
<organism evidence="3 4">
    <name type="scientific">Candidatus Bacteroides avicola</name>
    <dbReference type="NCBI Taxonomy" id="2838468"/>
    <lineage>
        <taxon>Bacteria</taxon>
        <taxon>Pseudomonadati</taxon>
        <taxon>Bacteroidota</taxon>
        <taxon>Bacteroidia</taxon>
        <taxon>Bacteroidales</taxon>
        <taxon>Bacteroidaceae</taxon>
        <taxon>Bacteroides</taxon>
    </lineage>
</organism>
<reference evidence="3" key="1">
    <citation type="journal article" date="2021" name="PeerJ">
        <title>Extensive microbial diversity within the chicken gut microbiome revealed by metagenomics and culture.</title>
        <authorList>
            <person name="Gilroy R."/>
            <person name="Ravi A."/>
            <person name="Getino M."/>
            <person name="Pursley I."/>
            <person name="Horton D.L."/>
            <person name="Alikhan N.F."/>
            <person name="Baker D."/>
            <person name="Gharbi K."/>
            <person name="Hall N."/>
            <person name="Watson M."/>
            <person name="Adriaenssens E.M."/>
            <person name="Foster-Nyarko E."/>
            <person name="Jarju S."/>
            <person name="Secka A."/>
            <person name="Antonio M."/>
            <person name="Oren A."/>
            <person name="Chaudhuri R.R."/>
            <person name="La Ragione R."/>
            <person name="Hildebrand F."/>
            <person name="Pallen M.J."/>
        </authorList>
    </citation>
    <scope>NUCLEOTIDE SEQUENCE</scope>
    <source>
        <strain evidence="3">ChiHjej12B11-9795</strain>
    </source>
</reference>
<reference evidence="3" key="2">
    <citation type="submission" date="2021-04" db="EMBL/GenBank/DDBJ databases">
        <authorList>
            <person name="Gilroy R."/>
        </authorList>
    </citation>
    <scope>NUCLEOTIDE SEQUENCE</scope>
    <source>
        <strain evidence="3">ChiHjej12B11-9795</strain>
    </source>
</reference>
<feature type="signal peptide" evidence="1">
    <location>
        <begin position="1"/>
        <end position="23"/>
    </location>
</feature>
<comment type="caution">
    <text evidence="3">The sequence shown here is derived from an EMBL/GenBank/DDBJ whole genome shotgun (WGS) entry which is preliminary data.</text>
</comment>